<reference evidence="2 3" key="1">
    <citation type="journal article" date="2019" name="Int. J. Syst. Evol. Microbiol.">
        <title>The Global Catalogue of Microorganisms (GCM) 10K type strain sequencing project: providing services to taxonomists for standard genome sequencing and annotation.</title>
        <authorList>
            <consortium name="The Broad Institute Genomics Platform"/>
            <consortium name="The Broad Institute Genome Sequencing Center for Infectious Disease"/>
            <person name="Wu L."/>
            <person name="Ma J."/>
        </authorList>
    </citation>
    <scope>NUCLEOTIDE SEQUENCE [LARGE SCALE GENOMIC DNA]</scope>
    <source>
        <strain evidence="2 3">JCM 14942</strain>
    </source>
</reference>
<accession>A0ABN1ZPE5</accession>
<feature type="compositionally biased region" description="Basic and acidic residues" evidence="1">
    <location>
        <begin position="323"/>
        <end position="335"/>
    </location>
</feature>
<organism evidence="2 3">
    <name type="scientific">Nocardioides humi</name>
    <dbReference type="NCBI Taxonomy" id="449461"/>
    <lineage>
        <taxon>Bacteria</taxon>
        <taxon>Bacillati</taxon>
        <taxon>Actinomycetota</taxon>
        <taxon>Actinomycetes</taxon>
        <taxon>Propionibacteriales</taxon>
        <taxon>Nocardioidaceae</taxon>
        <taxon>Nocardioides</taxon>
    </lineage>
</organism>
<feature type="compositionally biased region" description="Basic and acidic residues" evidence="1">
    <location>
        <begin position="161"/>
        <end position="179"/>
    </location>
</feature>
<protein>
    <submittedName>
        <fullName evidence="2">Uncharacterized protein</fullName>
    </submittedName>
</protein>
<gene>
    <name evidence="2" type="ORF">GCM10009788_00980</name>
</gene>
<evidence type="ECO:0000313" key="3">
    <source>
        <dbReference type="Proteomes" id="UP001500842"/>
    </source>
</evidence>
<feature type="region of interest" description="Disordered" evidence="1">
    <location>
        <begin position="89"/>
        <end position="179"/>
    </location>
</feature>
<feature type="compositionally biased region" description="Low complexity" evidence="1">
    <location>
        <begin position="145"/>
        <end position="158"/>
    </location>
</feature>
<keyword evidence="3" id="KW-1185">Reference proteome</keyword>
<dbReference type="EMBL" id="BAAAOR010000002">
    <property type="protein sequence ID" value="GAA1501850.1"/>
    <property type="molecule type" value="Genomic_DNA"/>
</dbReference>
<feature type="compositionally biased region" description="Basic and acidic residues" evidence="1">
    <location>
        <begin position="31"/>
        <end position="41"/>
    </location>
</feature>
<evidence type="ECO:0000256" key="1">
    <source>
        <dbReference type="SAM" id="MobiDB-lite"/>
    </source>
</evidence>
<comment type="caution">
    <text evidence="2">The sequence shown here is derived from an EMBL/GenBank/DDBJ whole genome shotgun (WGS) entry which is preliminary data.</text>
</comment>
<sequence>MAGGLGQRGRRLRLGGDPVGAGDRAQQVDRLAGRERAERHPVRYVGQQREPAGHQVHGRPGAHEERAHLLLVGRVVEDDDVRPGPEQVGVLLAPGGQRGRRGATAQRADGGREGGLGRDRGQPVVEPAQVDLEPAGQAPARDQALRGPPGELGLAAPGQPVDHDDPGAGLDGRDHGRQLGPVDRRLLRRRHRRRRRTDHPGVPPVLGRAAALPPVLGRGGVPAERLHDLRDQVRVEPPAPRAEAVVDGHPADVTLRLGHPAGPAGLGDPLGDPGVRRAAGVGAQLPQPGGEVVQGPGRALVRGRACGCHAVTVPGACAAVRDRPGAFGNVRDRGGPARRCGSLGSHGDRR</sequence>
<feature type="region of interest" description="Disordered" evidence="1">
    <location>
        <begin position="323"/>
        <end position="350"/>
    </location>
</feature>
<dbReference type="Proteomes" id="UP001500842">
    <property type="component" value="Unassembled WGS sequence"/>
</dbReference>
<evidence type="ECO:0000313" key="2">
    <source>
        <dbReference type="EMBL" id="GAA1501850.1"/>
    </source>
</evidence>
<feature type="compositionally biased region" description="Basic and acidic residues" evidence="1">
    <location>
        <begin position="109"/>
        <end position="121"/>
    </location>
</feature>
<proteinExistence type="predicted"/>
<name>A0ABN1ZPE5_9ACTN</name>
<feature type="region of interest" description="Disordered" evidence="1">
    <location>
        <begin position="1"/>
        <end position="62"/>
    </location>
</feature>